<dbReference type="Proteomes" id="UP001583177">
    <property type="component" value="Unassembled WGS sequence"/>
</dbReference>
<evidence type="ECO:0000256" key="1">
    <source>
        <dbReference type="SAM" id="MobiDB-lite"/>
    </source>
</evidence>
<proteinExistence type="predicted"/>
<dbReference type="EMBL" id="JAWRVE010000028">
    <property type="protein sequence ID" value="KAL1872686.1"/>
    <property type="molecule type" value="Genomic_DNA"/>
</dbReference>
<sequence>MTTRNLNKTWRDVVFQQYASDHAADVPFPIRYLINAKQWHRDIWIEIPQKVDVRDFRRSVLSFFVAMRHEDPVFDDQNISVRPRMRPEPANDSDDPTEPERAQQAGD</sequence>
<comment type="caution">
    <text evidence="2">The sequence shown here is derived from an EMBL/GenBank/DDBJ whole genome shotgun (WGS) entry which is preliminary data.</text>
</comment>
<protein>
    <submittedName>
        <fullName evidence="2">Uncharacterized protein</fullName>
    </submittedName>
</protein>
<accession>A0ABR3X9Q7</accession>
<evidence type="ECO:0000313" key="3">
    <source>
        <dbReference type="Proteomes" id="UP001583177"/>
    </source>
</evidence>
<organism evidence="2 3">
    <name type="scientific">Diaporthe australafricana</name>
    <dbReference type="NCBI Taxonomy" id="127596"/>
    <lineage>
        <taxon>Eukaryota</taxon>
        <taxon>Fungi</taxon>
        <taxon>Dikarya</taxon>
        <taxon>Ascomycota</taxon>
        <taxon>Pezizomycotina</taxon>
        <taxon>Sordariomycetes</taxon>
        <taxon>Sordariomycetidae</taxon>
        <taxon>Diaporthales</taxon>
        <taxon>Diaporthaceae</taxon>
        <taxon>Diaporthe</taxon>
    </lineage>
</organism>
<feature type="region of interest" description="Disordered" evidence="1">
    <location>
        <begin position="76"/>
        <end position="107"/>
    </location>
</feature>
<reference evidence="2 3" key="1">
    <citation type="journal article" date="2024" name="IMA Fungus">
        <title>IMA Genome - F19 : A genome assembly and annotation guide to empower mycologists, including annotated draft genome sequences of Ceratocystis pirilliformis, Diaporthe australafricana, Fusarium ophioides, Paecilomyces lecythidis, and Sporothrix stenoceras.</title>
        <authorList>
            <person name="Aylward J."/>
            <person name="Wilson A.M."/>
            <person name="Visagie C.M."/>
            <person name="Spraker J."/>
            <person name="Barnes I."/>
            <person name="Buitendag C."/>
            <person name="Ceriani C."/>
            <person name="Del Mar Angel L."/>
            <person name="du Plessis D."/>
            <person name="Fuchs T."/>
            <person name="Gasser K."/>
            <person name="Kramer D."/>
            <person name="Li W."/>
            <person name="Munsamy K."/>
            <person name="Piso A."/>
            <person name="Price J.L."/>
            <person name="Sonnekus B."/>
            <person name="Thomas C."/>
            <person name="van der Nest A."/>
            <person name="van Dijk A."/>
            <person name="van Heerden A."/>
            <person name="van Vuuren N."/>
            <person name="Yilmaz N."/>
            <person name="Duong T.A."/>
            <person name="van der Merwe N.A."/>
            <person name="Wingfield M.J."/>
            <person name="Wingfield B.D."/>
        </authorList>
    </citation>
    <scope>NUCLEOTIDE SEQUENCE [LARGE SCALE GENOMIC DNA]</scope>
    <source>
        <strain evidence="2 3">CMW 18300</strain>
    </source>
</reference>
<evidence type="ECO:0000313" key="2">
    <source>
        <dbReference type="EMBL" id="KAL1872686.1"/>
    </source>
</evidence>
<gene>
    <name evidence="2" type="ORF">Daus18300_004232</name>
</gene>
<name>A0ABR3X9Q7_9PEZI</name>
<keyword evidence="3" id="KW-1185">Reference proteome</keyword>